<dbReference type="SUPFAM" id="SSF51197">
    <property type="entry name" value="Clavaminate synthase-like"/>
    <property type="match status" value="1"/>
</dbReference>
<evidence type="ECO:0000313" key="2">
    <source>
        <dbReference type="Proteomes" id="UP000811282"/>
    </source>
</evidence>
<protein>
    <submittedName>
        <fullName evidence="1">YhcH/YjgK/YiaL family protein</fullName>
    </submittedName>
</protein>
<dbReference type="InterPro" id="IPR004375">
    <property type="entry name" value="NanQ/TabA/YiaL"/>
</dbReference>
<gene>
    <name evidence="1" type="ORF">JZM24_03005</name>
</gene>
<dbReference type="NCBIfam" id="TIGR00022">
    <property type="entry name" value="YhcH/YjgK/YiaL family protein"/>
    <property type="match status" value="1"/>
</dbReference>
<reference evidence="1 2" key="1">
    <citation type="journal article" date="2021" name="Genome Biol. Evol.">
        <title>The evolution of interdependence in a four-way mealybug symbiosis.</title>
        <authorList>
            <person name="Garber A.I."/>
            <person name="Kupper M."/>
            <person name="Laetsch D.R."/>
            <person name="Weldon S.R."/>
            <person name="Ladinsky M.S."/>
            <person name="Bjorkman P.J."/>
            <person name="McCutcheon J.P."/>
        </authorList>
    </citation>
    <scope>NUCLEOTIDE SEQUENCE [LARGE SCALE GENOMIC DNA]</scope>
    <source>
        <strain evidence="1">SOD</strain>
    </source>
</reference>
<name>A0ABS5Y8R3_9GAMM</name>
<dbReference type="Gene3D" id="2.60.120.370">
    <property type="entry name" value="YhcH/YjgK/YiaL"/>
    <property type="match status" value="1"/>
</dbReference>
<dbReference type="Pfam" id="PF04074">
    <property type="entry name" value="DUF386"/>
    <property type="match status" value="1"/>
</dbReference>
<accession>A0ABS5Y8R3</accession>
<keyword evidence="2" id="KW-1185">Reference proteome</keyword>
<evidence type="ECO:0000313" key="1">
    <source>
        <dbReference type="EMBL" id="MBT9431378.1"/>
    </source>
</evidence>
<comment type="caution">
    <text evidence="1">The sequence shown here is derived from an EMBL/GenBank/DDBJ whole genome shotgun (WGS) entry which is preliminary data.</text>
</comment>
<dbReference type="PANTHER" id="PTHR34986">
    <property type="entry name" value="EVOLVED BETA-GALACTOSIDASE SUBUNIT BETA"/>
    <property type="match status" value="1"/>
</dbReference>
<dbReference type="InterPro" id="IPR037012">
    <property type="entry name" value="NanQ/TabA/YiaL_sf"/>
</dbReference>
<proteinExistence type="predicted"/>
<organism evidence="1 2">
    <name type="scientific">Candidatus Sodalis endolongispinus</name>
    <dbReference type="NCBI Taxonomy" id="2812662"/>
    <lineage>
        <taxon>Bacteria</taxon>
        <taxon>Pseudomonadati</taxon>
        <taxon>Pseudomonadota</taxon>
        <taxon>Gammaproteobacteria</taxon>
        <taxon>Enterobacterales</taxon>
        <taxon>Bruguierivoracaceae</taxon>
        <taxon>Sodalis</taxon>
    </lineage>
</organism>
<dbReference type="Proteomes" id="UP000811282">
    <property type="component" value="Unassembled WGS sequence"/>
</dbReference>
<dbReference type="EMBL" id="JAFJYC010000001">
    <property type="protein sequence ID" value="MBT9431378.1"/>
    <property type="molecule type" value="Genomic_DNA"/>
</dbReference>
<dbReference type="RefSeq" id="WP_215668513.1">
    <property type="nucleotide sequence ID" value="NZ_JAFJYC010000001.1"/>
</dbReference>
<sequence length="155" mass="17190">MITGNVNHLEFIPYLPAKLRAAIDYVKRHVNDETPAGKHDIEGNEVFVIVSNDVTELRQARRAEYHAKYLDIQILLHGTEAQCYSTLTAGKPETDKLVEKDIAFLPAGQQKKQVVLQAGDFVVYFPGEVHTPLCAVGEPANIRKAVVKIDAARVV</sequence>
<dbReference type="PANTHER" id="PTHR34986:SF4">
    <property type="entry name" value="EVOLVED BETA-GALACTOSIDASE SUBUNIT BETA-RELATED"/>
    <property type="match status" value="1"/>
</dbReference>